<dbReference type="InterPro" id="IPR001647">
    <property type="entry name" value="HTH_TetR"/>
</dbReference>
<keyword evidence="3" id="KW-0804">Transcription</keyword>
<dbReference type="InterPro" id="IPR036271">
    <property type="entry name" value="Tet_transcr_reg_TetR-rel_C_sf"/>
</dbReference>
<name>A0ABT4QC01_9BACL</name>
<accession>A0ABT4QC01</accession>
<organism evidence="6 7">
    <name type="scientific">Paenibacillus gyeongsangnamensis</name>
    <dbReference type="NCBI Taxonomy" id="3388067"/>
    <lineage>
        <taxon>Bacteria</taxon>
        <taxon>Bacillati</taxon>
        <taxon>Bacillota</taxon>
        <taxon>Bacilli</taxon>
        <taxon>Bacillales</taxon>
        <taxon>Paenibacillaceae</taxon>
        <taxon>Paenibacillus</taxon>
    </lineage>
</organism>
<dbReference type="SUPFAM" id="SSF48498">
    <property type="entry name" value="Tetracyclin repressor-like, C-terminal domain"/>
    <property type="match status" value="1"/>
</dbReference>
<dbReference type="Pfam" id="PF21597">
    <property type="entry name" value="TetR_C_43"/>
    <property type="match status" value="1"/>
</dbReference>
<dbReference type="Proteomes" id="UP001527882">
    <property type="component" value="Unassembled WGS sequence"/>
</dbReference>
<dbReference type="SUPFAM" id="SSF46689">
    <property type="entry name" value="Homeodomain-like"/>
    <property type="match status" value="1"/>
</dbReference>
<feature type="DNA-binding region" description="H-T-H motif" evidence="4">
    <location>
        <begin position="54"/>
        <end position="73"/>
    </location>
</feature>
<evidence type="ECO:0000256" key="1">
    <source>
        <dbReference type="ARBA" id="ARBA00023015"/>
    </source>
</evidence>
<keyword evidence="1" id="KW-0805">Transcription regulation</keyword>
<evidence type="ECO:0000313" key="6">
    <source>
        <dbReference type="EMBL" id="MCZ8514311.1"/>
    </source>
</evidence>
<evidence type="ECO:0000256" key="3">
    <source>
        <dbReference type="ARBA" id="ARBA00023163"/>
    </source>
</evidence>
<dbReference type="InterPro" id="IPR009057">
    <property type="entry name" value="Homeodomain-like_sf"/>
</dbReference>
<dbReference type="PANTHER" id="PTHR30055:SF234">
    <property type="entry name" value="HTH-TYPE TRANSCRIPTIONAL REGULATOR BETI"/>
    <property type="match status" value="1"/>
</dbReference>
<sequence>MPIKEPSRARDDVGSNSIDSVTMGKSLRADARRNRERILDVATKVFATEGLDVPIDEIANRAGLGVGTVYRHFPTKEELFEAVVFRFKQRLIDKAMEMLEHDDPGPAFFNFLSLIVREGMGNKALIAALASGMDIHRPLSGISLDFRNALGELLNRAQLAGSVRNDIQVTDITAILCGVVRTLEYNDDYGLSERILSVVCDGLRGRCNL</sequence>
<keyword evidence="7" id="KW-1185">Reference proteome</keyword>
<dbReference type="InterPro" id="IPR050109">
    <property type="entry name" value="HTH-type_TetR-like_transc_reg"/>
</dbReference>
<evidence type="ECO:0000256" key="4">
    <source>
        <dbReference type="PROSITE-ProRule" id="PRU00335"/>
    </source>
</evidence>
<feature type="domain" description="HTH tetR-type" evidence="5">
    <location>
        <begin position="32"/>
        <end position="91"/>
    </location>
</feature>
<dbReference type="EMBL" id="JAQAGZ010000011">
    <property type="protein sequence ID" value="MCZ8514311.1"/>
    <property type="molecule type" value="Genomic_DNA"/>
</dbReference>
<dbReference type="PROSITE" id="PS50977">
    <property type="entry name" value="HTH_TETR_2"/>
    <property type="match status" value="1"/>
</dbReference>
<keyword evidence="2 4" id="KW-0238">DNA-binding</keyword>
<gene>
    <name evidence="6" type="ORF">O9H85_18135</name>
</gene>
<dbReference type="RefSeq" id="WP_269882830.1">
    <property type="nucleotide sequence ID" value="NZ_JAQAGZ010000011.1"/>
</dbReference>
<dbReference type="InterPro" id="IPR049445">
    <property type="entry name" value="TetR_SbtR-like_C"/>
</dbReference>
<comment type="caution">
    <text evidence="6">The sequence shown here is derived from an EMBL/GenBank/DDBJ whole genome shotgun (WGS) entry which is preliminary data.</text>
</comment>
<evidence type="ECO:0000313" key="7">
    <source>
        <dbReference type="Proteomes" id="UP001527882"/>
    </source>
</evidence>
<dbReference type="PANTHER" id="PTHR30055">
    <property type="entry name" value="HTH-TYPE TRANSCRIPTIONAL REGULATOR RUTR"/>
    <property type="match status" value="1"/>
</dbReference>
<proteinExistence type="predicted"/>
<protein>
    <submittedName>
        <fullName evidence="6">TetR/AcrR family transcriptional regulator</fullName>
    </submittedName>
</protein>
<dbReference type="PRINTS" id="PR00455">
    <property type="entry name" value="HTHTETR"/>
</dbReference>
<evidence type="ECO:0000259" key="5">
    <source>
        <dbReference type="PROSITE" id="PS50977"/>
    </source>
</evidence>
<evidence type="ECO:0000256" key="2">
    <source>
        <dbReference type="ARBA" id="ARBA00023125"/>
    </source>
</evidence>
<reference evidence="6 7" key="1">
    <citation type="submission" date="2022-12" db="EMBL/GenBank/DDBJ databases">
        <title>Draft genome sequence of Paenibacillus sp. dW9.</title>
        <authorList>
            <person name="Choi E.-W."/>
            <person name="Kim D.-U."/>
        </authorList>
    </citation>
    <scope>NUCLEOTIDE SEQUENCE [LARGE SCALE GENOMIC DNA]</scope>
    <source>
        <strain evidence="7">dW9</strain>
    </source>
</reference>
<dbReference type="Pfam" id="PF00440">
    <property type="entry name" value="TetR_N"/>
    <property type="match status" value="1"/>
</dbReference>
<dbReference type="Gene3D" id="1.10.357.10">
    <property type="entry name" value="Tetracycline Repressor, domain 2"/>
    <property type="match status" value="1"/>
</dbReference>